<keyword evidence="2" id="KW-0813">Transport</keyword>
<evidence type="ECO:0000256" key="3">
    <source>
        <dbReference type="ARBA" id="ARBA00022729"/>
    </source>
</evidence>
<feature type="signal peptide" evidence="4">
    <location>
        <begin position="1"/>
        <end position="29"/>
    </location>
</feature>
<proteinExistence type="inferred from homology"/>
<dbReference type="PANTHER" id="PTHR43649">
    <property type="entry name" value="ARABINOSE-BINDING PROTEIN-RELATED"/>
    <property type="match status" value="1"/>
</dbReference>
<evidence type="ECO:0000313" key="5">
    <source>
        <dbReference type="EMBL" id="GAA3553678.1"/>
    </source>
</evidence>
<dbReference type="InterPro" id="IPR006059">
    <property type="entry name" value="SBP"/>
</dbReference>
<feature type="chain" id="PRO_5047164968" evidence="4">
    <location>
        <begin position="30"/>
        <end position="465"/>
    </location>
</feature>
<dbReference type="SUPFAM" id="SSF53850">
    <property type="entry name" value="Periplasmic binding protein-like II"/>
    <property type="match status" value="1"/>
</dbReference>
<evidence type="ECO:0000256" key="1">
    <source>
        <dbReference type="ARBA" id="ARBA00008520"/>
    </source>
</evidence>
<keyword evidence="6" id="KW-1185">Reference proteome</keyword>
<name>A0ABP6WNQ4_9ACTN</name>
<comment type="caution">
    <text evidence="5">The sequence shown here is derived from an EMBL/GenBank/DDBJ whole genome shotgun (WGS) entry which is preliminary data.</text>
</comment>
<reference evidence="6" key="1">
    <citation type="journal article" date="2019" name="Int. J. Syst. Evol. Microbiol.">
        <title>The Global Catalogue of Microorganisms (GCM) 10K type strain sequencing project: providing services to taxonomists for standard genome sequencing and annotation.</title>
        <authorList>
            <consortium name="The Broad Institute Genomics Platform"/>
            <consortium name="The Broad Institute Genome Sequencing Center for Infectious Disease"/>
            <person name="Wu L."/>
            <person name="Ma J."/>
        </authorList>
    </citation>
    <scope>NUCLEOTIDE SEQUENCE [LARGE SCALE GENOMIC DNA]</scope>
    <source>
        <strain evidence="6">JCM 16540</strain>
    </source>
</reference>
<dbReference type="InterPro" id="IPR050490">
    <property type="entry name" value="Bact_solute-bd_prot1"/>
</dbReference>
<comment type="similarity">
    <text evidence="1">Belongs to the bacterial solute-binding protein 1 family.</text>
</comment>
<dbReference type="PANTHER" id="PTHR43649:SF34">
    <property type="entry name" value="ABC TRANSPORTER PERIPLASMIC-BINDING PROTEIN YCJN-RELATED"/>
    <property type="match status" value="1"/>
</dbReference>
<dbReference type="Pfam" id="PF01547">
    <property type="entry name" value="SBP_bac_1"/>
    <property type="match status" value="1"/>
</dbReference>
<sequence length="465" mass="49024">MPAARTWSRALLAALTAGLLVLLPGCVQGDARNTSPDSIKVWIEEDLPDRVAATQKIVDAFTASSGIKVQLVAVAEDQFNQLLLSSAAAGTLPDVVGGVPLGQVRTMSSNELIDTAATGQVVDALGRDTFTSSALDLTRSGDAQLAVPSEAWTQLLLYRKDLFDAAGLPAPTSYAAVQKAAQTLDTPEHAGFIGASVAGDSFTEQTFEYWALANGCQLVDDQGRVTFDSPACVEALRSYGQLVREYGPPGAQDVDTTRASYFAGKSAMTVWSTFILDEMAGLREDAKPSCPECVADPTFLAKNTGIVTALQGPEGSTPTVYGEVTSWVVTAAASTSPAQRFVEYVMNEGYEPWIAIAPEGKVPVRTGTADDREKFSKAWSTLDVGVDSRAPLSRFYSPQVVDEVATGPAKLSRWAIPQGQGDLLGALQGEQPVAQAVNEVANGTDPAQAARDAADTIVSIQESLQ</sequence>
<organism evidence="5 6">
    <name type="scientific">Microlunatus spumicola</name>
    <dbReference type="NCBI Taxonomy" id="81499"/>
    <lineage>
        <taxon>Bacteria</taxon>
        <taxon>Bacillati</taxon>
        <taxon>Actinomycetota</taxon>
        <taxon>Actinomycetes</taxon>
        <taxon>Propionibacteriales</taxon>
        <taxon>Propionibacteriaceae</taxon>
        <taxon>Microlunatus</taxon>
    </lineage>
</organism>
<evidence type="ECO:0000313" key="6">
    <source>
        <dbReference type="Proteomes" id="UP001500767"/>
    </source>
</evidence>
<evidence type="ECO:0000256" key="4">
    <source>
        <dbReference type="SAM" id="SignalP"/>
    </source>
</evidence>
<dbReference type="Proteomes" id="UP001500767">
    <property type="component" value="Unassembled WGS sequence"/>
</dbReference>
<evidence type="ECO:0000256" key="2">
    <source>
        <dbReference type="ARBA" id="ARBA00022448"/>
    </source>
</evidence>
<dbReference type="EMBL" id="BAAAYR010000001">
    <property type="protein sequence ID" value="GAA3553678.1"/>
    <property type="molecule type" value="Genomic_DNA"/>
</dbReference>
<protein>
    <submittedName>
        <fullName evidence="5">Extracellular solute-binding protein</fullName>
    </submittedName>
</protein>
<dbReference type="RefSeq" id="WP_204912294.1">
    <property type="nucleotide sequence ID" value="NZ_BAAAYR010000001.1"/>
</dbReference>
<gene>
    <name evidence="5" type="ORF">GCM10022197_05980</name>
</gene>
<dbReference type="Gene3D" id="3.40.190.10">
    <property type="entry name" value="Periplasmic binding protein-like II"/>
    <property type="match status" value="1"/>
</dbReference>
<accession>A0ABP6WNQ4</accession>
<keyword evidence="3 4" id="KW-0732">Signal</keyword>